<dbReference type="InterPro" id="IPR047215">
    <property type="entry name" value="Galactose_mutarotase-like"/>
</dbReference>
<dbReference type="CDD" id="cd09019">
    <property type="entry name" value="galactose_mutarotase_like"/>
    <property type="match status" value="1"/>
</dbReference>
<evidence type="ECO:0000256" key="10">
    <source>
        <dbReference type="ARBA" id="ARBA00023277"/>
    </source>
</evidence>
<dbReference type="SUPFAM" id="SSF74650">
    <property type="entry name" value="Galactose mutarotase-like"/>
    <property type="match status" value="1"/>
</dbReference>
<evidence type="ECO:0000256" key="9">
    <source>
        <dbReference type="ARBA" id="ARBA00023235"/>
    </source>
</evidence>
<dbReference type="Gene3D" id="2.70.98.10">
    <property type="match status" value="1"/>
</dbReference>
<evidence type="ECO:0000313" key="14">
    <source>
        <dbReference type="EMBL" id="MDU0370304.1"/>
    </source>
</evidence>
<proteinExistence type="inferred from homology"/>
<dbReference type="PANTHER" id="PTHR10091:SF0">
    <property type="entry name" value="GALACTOSE MUTAROTASE"/>
    <property type="match status" value="1"/>
</dbReference>
<feature type="region of interest" description="Disordered" evidence="12">
    <location>
        <begin position="34"/>
        <end position="54"/>
    </location>
</feature>
<evidence type="ECO:0000256" key="6">
    <source>
        <dbReference type="ARBA" id="ARBA00013185"/>
    </source>
</evidence>
<comment type="pathway">
    <text evidence="3 11">Carbohydrate metabolism; hexose metabolism.</text>
</comment>
<reference evidence="14 15" key="1">
    <citation type="submission" date="2023-10" db="EMBL/GenBank/DDBJ databases">
        <title>Hymenobacter endophyticus sp. nov., an isolate from the leaf tissues of wheat.</title>
        <authorList>
            <person name="Dai Y."/>
        </authorList>
    </citation>
    <scope>NUCLEOTIDE SEQUENCE [LARGE SCALE GENOMIC DNA]</scope>
    <source>
        <strain evidence="14 15">ZK17L-C2</strain>
    </source>
</reference>
<evidence type="ECO:0000256" key="4">
    <source>
        <dbReference type="ARBA" id="ARBA00006206"/>
    </source>
</evidence>
<dbReference type="InterPro" id="IPR018052">
    <property type="entry name" value="Ald1_epimerase_CS"/>
</dbReference>
<dbReference type="Proteomes" id="UP001250698">
    <property type="component" value="Unassembled WGS sequence"/>
</dbReference>
<evidence type="ECO:0000256" key="7">
    <source>
        <dbReference type="ARBA" id="ARBA00014165"/>
    </source>
</evidence>
<dbReference type="NCBIfam" id="NF008277">
    <property type="entry name" value="PRK11055.1"/>
    <property type="match status" value="1"/>
</dbReference>
<organism evidence="14 15">
    <name type="scientific">Hymenobacter endophyticus</name>
    <dbReference type="NCBI Taxonomy" id="3076335"/>
    <lineage>
        <taxon>Bacteria</taxon>
        <taxon>Pseudomonadati</taxon>
        <taxon>Bacteroidota</taxon>
        <taxon>Cytophagia</taxon>
        <taxon>Cytophagales</taxon>
        <taxon>Hymenobacteraceae</taxon>
        <taxon>Hymenobacter</taxon>
    </lineage>
</organism>
<comment type="cofactor">
    <cofactor evidence="2">
        <name>Ca(2+)</name>
        <dbReference type="ChEBI" id="CHEBI:29108"/>
    </cofactor>
</comment>
<dbReference type="PROSITE" id="PS51257">
    <property type="entry name" value="PROKAR_LIPOPROTEIN"/>
    <property type="match status" value="1"/>
</dbReference>
<dbReference type="InterPro" id="IPR014718">
    <property type="entry name" value="GH-type_carb-bd"/>
</dbReference>
<dbReference type="EC" id="5.1.3.3" evidence="6 11"/>
<dbReference type="InterPro" id="IPR008183">
    <property type="entry name" value="Aldose_1/G6P_1-epimerase"/>
</dbReference>
<gene>
    <name evidence="14" type="ORF">ROI90_07860</name>
</gene>
<dbReference type="InterPro" id="IPR011013">
    <property type="entry name" value="Gal_mutarotase_sf_dom"/>
</dbReference>
<dbReference type="Pfam" id="PF01263">
    <property type="entry name" value="Aldose_epim"/>
    <property type="match status" value="1"/>
</dbReference>
<evidence type="ECO:0000256" key="5">
    <source>
        <dbReference type="ARBA" id="ARBA00011245"/>
    </source>
</evidence>
<comment type="catalytic activity">
    <reaction evidence="1 11">
        <text>alpha-D-glucose = beta-D-glucose</text>
        <dbReference type="Rhea" id="RHEA:10264"/>
        <dbReference type="ChEBI" id="CHEBI:15903"/>
        <dbReference type="ChEBI" id="CHEBI:17925"/>
        <dbReference type="EC" id="5.1.3.3"/>
    </reaction>
</comment>
<evidence type="ECO:0000256" key="8">
    <source>
        <dbReference type="ARBA" id="ARBA00022837"/>
    </source>
</evidence>
<keyword evidence="15" id="KW-1185">Reference proteome</keyword>
<evidence type="ECO:0000256" key="2">
    <source>
        <dbReference type="ARBA" id="ARBA00001913"/>
    </source>
</evidence>
<dbReference type="InterPro" id="IPR015443">
    <property type="entry name" value="Aldose_1-epimerase"/>
</dbReference>
<dbReference type="GO" id="GO:0016853">
    <property type="term" value="F:isomerase activity"/>
    <property type="evidence" value="ECO:0007669"/>
    <property type="project" value="UniProtKB-KW"/>
</dbReference>
<keyword evidence="13" id="KW-0732">Signal</keyword>
<feature type="chain" id="PRO_5046236224" description="Aldose 1-epimerase" evidence="13">
    <location>
        <begin position="22"/>
        <end position="408"/>
    </location>
</feature>
<sequence>MTSSSRAGLVASGLASLLLTAACQQSDKATTAETGATSAAASSDSTQSSSATMPTSSVFGKLADGTEVQLYTLTNAHGLKATITTYGGTLTSLLVPDKDGKMGDVVLGFDDLAGYLAPVYKQEGPYFGALIGRYGNRIAKGKFTLDGKQYSIPTNNAPNTLHGGKEGFDKKLWTAAPGTSAEGQTLTLTYQSKDGEEGYPGTLTVKVVYTLTEGDALRLDYTATTDKPTVLNLTNHSYFNLNAASGKGILDHELTLNADRFTPVDNTLIPTGVLQPVQGTPMDFRQPHRIGERIKQVPGAAPGGYDHNWVLADTQRSRPEKAATVYEPTTGRVMDVYTDQPGVQFYSSNFLKGNLKGKGGITYNQYAGLCLETQHFPDSPNRPNFPSTTLKPGETFRSTTEYRFSARK</sequence>
<name>A0ABU3TG15_9BACT</name>
<evidence type="ECO:0000256" key="11">
    <source>
        <dbReference type="PIRNR" id="PIRNR005096"/>
    </source>
</evidence>
<evidence type="ECO:0000256" key="13">
    <source>
        <dbReference type="SAM" id="SignalP"/>
    </source>
</evidence>
<evidence type="ECO:0000256" key="1">
    <source>
        <dbReference type="ARBA" id="ARBA00001614"/>
    </source>
</evidence>
<dbReference type="EMBL" id="JAWDJT010000003">
    <property type="protein sequence ID" value="MDU0370304.1"/>
    <property type="molecule type" value="Genomic_DNA"/>
</dbReference>
<keyword evidence="8" id="KW-0106">Calcium</keyword>
<evidence type="ECO:0000256" key="12">
    <source>
        <dbReference type="SAM" id="MobiDB-lite"/>
    </source>
</evidence>
<keyword evidence="10 11" id="KW-0119">Carbohydrate metabolism</keyword>
<feature type="signal peptide" evidence="13">
    <location>
        <begin position="1"/>
        <end position="21"/>
    </location>
</feature>
<dbReference type="RefSeq" id="WP_315997782.1">
    <property type="nucleotide sequence ID" value="NZ_JAWDJT010000003.1"/>
</dbReference>
<comment type="similarity">
    <text evidence="4 11">Belongs to the aldose epimerase family.</text>
</comment>
<comment type="subunit">
    <text evidence="5">Monomer.</text>
</comment>
<dbReference type="PROSITE" id="PS00545">
    <property type="entry name" value="ALDOSE_1_EPIMERASE"/>
    <property type="match status" value="1"/>
</dbReference>
<evidence type="ECO:0000313" key="15">
    <source>
        <dbReference type="Proteomes" id="UP001250698"/>
    </source>
</evidence>
<dbReference type="PIRSF" id="PIRSF005096">
    <property type="entry name" value="GALM"/>
    <property type="match status" value="1"/>
</dbReference>
<evidence type="ECO:0000256" key="3">
    <source>
        <dbReference type="ARBA" id="ARBA00005028"/>
    </source>
</evidence>
<dbReference type="PANTHER" id="PTHR10091">
    <property type="entry name" value="ALDOSE-1-EPIMERASE"/>
    <property type="match status" value="1"/>
</dbReference>
<protein>
    <recommendedName>
        <fullName evidence="7 11">Aldose 1-epimerase</fullName>
        <ecNumber evidence="6 11">5.1.3.3</ecNumber>
    </recommendedName>
</protein>
<comment type="caution">
    <text evidence="14">The sequence shown here is derived from an EMBL/GenBank/DDBJ whole genome shotgun (WGS) entry which is preliminary data.</text>
</comment>
<keyword evidence="9 11" id="KW-0413">Isomerase</keyword>
<accession>A0ABU3TG15</accession>
<feature type="compositionally biased region" description="Low complexity" evidence="12">
    <location>
        <begin position="34"/>
        <end position="52"/>
    </location>
</feature>